<evidence type="ECO:0000313" key="5">
    <source>
        <dbReference type="Proteomes" id="UP000199517"/>
    </source>
</evidence>
<evidence type="ECO:0000259" key="3">
    <source>
        <dbReference type="PROSITE" id="PS51186"/>
    </source>
</evidence>
<name>A0A1I1XIS9_9BURK</name>
<dbReference type="Proteomes" id="UP000199517">
    <property type="component" value="Unassembled WGS sequence"/>
</dbReference>
<dbReference type="PANTHER" id="PTHR13947:SF37">
    <property type="entry name" value="LD18367P"/>
    <property type="match status" value="1"/>
</dbReference>
<evidence type="ECO:0000313" key="4">
    <source>
        <dbReference type="EMBL" id="SFE07246.1"/>
    </source>
</evidence>
<dbReference type="InterPro" id="IPR016181">
    <property type="entry name" value="Acyl_CoA_acyltransferase"/>
</dbReference>
<dbReference type="PROSITE" id="PS51186">
    <property type="entry name" value="GNAT"/>
    <property type="match status" value="1"/>
</dbReference>
<sequence length="329" mass="35208">MPTPTPVHPALVEDLRTASRALVRALGFTGTDFAGTDLSPSAVHALIEIERGRGALTARELGERLRLEKSSVSRMLRKLVASGEVEESAGAQDARVKRLALSALGRQRVEAIHAFAREQVAAAMARLAPGQDRAVLEGVRLYAAALAPPGPEAPVAAAPPPVEVRCGYRPGLIARITEMHALYYAREAGFGQRFESVVAGGLAEFCGRLAPRSPALPAPNGLWTAEVGGRTVGSVAIDGEDLAPGVAHLRWFIVDDGVRGGGVGRRLLASALAFVDAQSTFSETHLWTFSGLQAARRLYEAHGFACVEERPGSQWGREVMEQRFVRRRP</sequence>
<dbReference type="InterPro" id="IPR000835">
    <property type="entry name" value="HTH_MarR-typ"/>
</dbReference>
<dbReference type="GO" id="GO:0008080">
    <property type="term" value="F:N-acetyltransferase activity"/>
    <property type="evidence" value="ECO:0007669"/>
    <property type="project" value="InterPro"/>
</dbReference>
<dbReference type="InterPro" id="IPR000182">
    <property type="entry name" value="GNAT_dom"/>
</dbReference>
<dbReference type="SUPFAM" id="SSF46785">
    <property type="entry name" value="Winged helix' DNA-binding domain"/>
    <property type="match status" value="1"/>
</dbReference>
<dbReference type="EMBL" id="FOMQ01000013">
    <property type="protein sequence ID" value="SFE07246.1"/>
    <property type="molecule type" value="Genomic_DNA"/>
</dbReference>
<keyword evidence="4" id="KW-0238">DNA-binding</keyword>
<keyword evidence="1" id="KW-0808">Transferase</keyword>
<organism evidence="4 5">
    <name type="scientific">Paracidovorax konjaci</name>
    <dbReference type="NCBI Taxonomy" id="32040"/>
    <lineage>
        <taxon>Bacteria</taxon>
        <taxon>Pseudomonadati</taxon>
        <taxon>Pseudomonadota</taxon>
        <taxon>Betaproteobacteria</taxon>
        <taxon>Burkholderiales</taxon>
        <taxon>Comamonadaceae</taxon>
        <taxon>Paracidovorax</taxon>
    </lineage>
</organism>
<dbReference type="AlphaFoldDB" id="A0A1I1XIS9"/>
<dbReference type="GO" id="GO:0003677">
    <property type="term" value="F:DNA binding"/>
    <property type="evidence" value="ECO:0007669"/>
    <property type="project" value="UniProtKB-KW"/>
</dbReference>
<proteinExistence type="predicted"/>
<evidence type="ECO:0000259" key="2">
    <source>
        <dbReference type="PROSITE" id="PS50995"/>
    </source>
</evidence>
<dbReference type="Gene3D" id="3.40.630.30">
    <property type="match status" value="1"/>
</dbReference>
<dbReference type="SMART" id="SM00347">
    <property type="entry name" value="HTH_MARR"/>
    <property type="match status" value="1"/>
</dbReference>
<dbReference type="Gene3D" id="1.10.10.10">
    <property type="entry name" value="Winged helix-like DNA-binding domain superfamily/Winged helix DNA-binding domain"/>
    <property type="match status" value="1"/>
</dbReference>
<dbReference type="InterPro" id="IPR036388">
    <property type="entry name" value="WH-like_DNA-bd_sf"/>
</dbReference>
<dbReference type="PANTHER" id="PTHR13947">
    <property type="entry name" value="GNAT FAMILY N-ACETYLTRANSFERASE"/>
    <property type="match status" value="1"/>
</dbReference>
<dbReference type="InterPro" id="IPR050769">
    <property type="entry name" value="NAT_camello-type"/>
</dbReference>
<keyword evidence="5" id="KW-1185">Reference proteome</keyword>
<feature type="domain" description="N-acetyltransferase" evidence="3">
    <location>
        <begin position="162"/>
        <end position="325"/>
    </location>
</feature>
<dbReference type="GO" id="GO:0003700">
    <property type="term" value="F:DNA-binding transcription factor activity"/>
    <property type="evidence" value="ECO:0007669"/>
    <property type="project" value="InterPro"/>
</dbReference>
<reference evidence="5" key="1">
    <citation type="submission" date="2016-10" db="EMBL/GenBank/DDBJ databases">
        <authorList>
            <person name="Varghese N."/>
            <person name="Submissions S."/>
        </authorList>
    </citation>
    <scope>NUCLEOTIDE SEQUENCE [LARGE SCALE GENOMIC DNA]</scope>
    <source>
        <strain evidence="5">DSM 7481</strain>
    </source>
</reference>
<accession>A0A1I1XIS9</accession>
<feature type="domain" description="HTH marR-type" evidence="2">
    <location>
        <begin position="8"/>
        <end position="145"/>
    </location>
</feature>
<dbReference type="OrthoDB" id="273614at2"/>
<gene>
    <name evidence="4" type="ORF">SAMN04489710_11393</name>
</gene>
<dbReference type="Pfam" id="PF12802">
    <property type="entry name" value="MarR_2"/>
    <property type="match status" value="1"/>
</dbReference>
<evidence type="ECO:0000256" key="1">
    <source>
        <dbReference type="ARBA" id="ARBA00022679"/>
    </source>
</evidence>
<dbReference type="SUPFAM" id="SSF55729">
    <property type="entry name" value="Acyl-CoA N-acyltransferases (Nat)"/>
    <property type="match status" value="1"/>
</dbReference>
<protein>
    <submittedName>
        <fullName evidence="4">DNA-binding transcriptional regulator, MarR family</fullName>
    </submittedName>
</protein>
<dbReference type="PROSITE" id="PS50995">
    <property type="entry name" value="HTH_MARR_2"/>
    <property type="match status" value="1"/>
</dbReference>
<dbReference type="Pfam" id="PF00583">
    <property type="entry name" value="Acetyltransf_1"/>
    <property type="match status" value="1"/>
</dbReference>
<dbReference type="InterPro" id="IPR036390">
    <property type="entry name" value="WH_DNA-bd_sf"/>
</dbReference>
<dbReference type="RefSeq" id="WP_092955310.1">
    <property type="nucleotide sequence ID" value="NZ_FOMQ01000013.1"/>
</dbReference>